<proteinExistence type="predicted"/>
<dbReference type="EMBL" id="BAABBU010000037">
    <property type="protein sequence ID" value="GAA4152277.1"/>
    <property type="molecule type" value="Genomic_DNA"/>
</dbReference>
<sequence>MEFGAAFPADGEAFELVEEGEGLLDDVAERAQAVDVRGALAGDDRQDPALA</sequence>
<accession>A0ABP7ZB90</accession>
<evidence type="ECO:0000313" key="1">
    <source>
        <dbReference type="EMBL" id="GAA4152277.1"/>
    </source>
</evidence>
<evidence type="ECO:0000313" key="2">
    <source>
        <dbReference type="Proteomes" id="UP001501845"/>
    </source>
</evidence>
<organism evidence="1 2">
    <name type="scientific">Streptomyces tunisiensis</name>
    <dbReference type="NCBI Taxonomy" id="948699"/>
    <lineage>
        <taxon>Bacteria</taxon>
        <taxon>Bacillati</taxon>
        <taxon>Actinomycetota</taxon>
        <taxon>Actinomycetes</taxon>
        <taxon>Kitasatosporales</taxon>
        <taxon>Streptomycetaceae</taxon>
        <taxon>Streptomyces</taxon>
    </lineage>
</organism>
<protein>
    <submittedName>
        <fullName evidence="1">Uncharacterized protein</fullName>
    </submittedName>
</protein>
<gene>
    <name evidence="1" type="ORF">GCM10022285_64500</name>
</gene>
<name>A0ABP7ZB90_9ACTN</name>
<keyword evidence="2" id="KW-1185">Reference proteome</keyword>
<comment type="caution">
    <text evidence="1">The sequence shown here is derived from an EMBL/GenBank/DDBJ whole genome shotgun (WGS) entry which is preliminary data.</text>
</comment>
<dbReference type="Proteomes" id="UP001501845">
    <property type="component" value="Unassembled WGS sequence"/>
</dbReference>
<reference evidence="2" key="1">
    <citation type="journal article" date="2019" name="Int. J. Syst. Evol. Microbiol.">
        <title>The Global Catalogue of Microorganisms (GCM) 10K type strain sequencing project: providing services to taxonomists for standard genome sequencing and annotation.</title>
        <authorList>
            <consortium name="The Broad Institute Genomics Platform"/>
            <consortium name="The Broad Institute Genome Sequencing Center for Infectious Disease"/>
            <person name="Wu L."/>
            <person name="Ma J."/>
        </authorList>
    </citation>
    <scope>NUCLEOTIDE SEQUENCE [LARGE SCALE GENOMIC DNA]</scope>
    <source>
        <strain evidence="2">JCM 17589</strain>
    </source>
</reference>